<accession>A0A3P7MB06</accession>
<keyword evidence="2" id="KW-1185">Reference proteome</keyword>
<evidence type="ECO:0000313" key="1">
    <source>
        <dbReference type="EMBL" id="VDM93531.1"/>
    </source>
</evidence>
<dbReference type="EMBL" id="UYRW01005122">
    <property type="protein sequence ID" value="VDM93531.1"/>
    <property type="molecule type" value="Genomic_DNA"/>
</dbReference>
<evidence type="ECO:0000313" key="2">
    <source>
        <dbReference type="Proteomes" id="UP000271087"/>
    </source>
</evidence>
<gene>
    <name evidence="1" type="ORF">NOO_LOCUS9855</name>
</gene>
<protein>
    <submittedName>
        <fullName evidence="1">Uncharacterized protein</fullName>
    </submittedName>
</protein>
<sequence length="34" mass="3989">DKKGPLLSRKHAPLMRMKLCLQLADDKRELFKAH</sequence>
<organism evidence="1 2">
    <name type="scientific">Onchocerca ochengi</name>
    <name type="common">Filarial nematode worm</name>
    <dbReference type="NCBI Taxonomy" id="42157"/>
    <lineage>
        <taxon>Eukaryota</taxon>
        <taxon>Metazoa</taxon>
        <taxon>Ecdysozoa</taxon>
        <taxon>Nematoda</taxon>
        <taxon>Chromadorea</taxon>
        <taxon>Rhabditida</taxon>
        <taxon>Spirurina</taxon>
        <taxon>Spiruromorpha</taxon>
        <taxon>Filarioidea</taxon>
        <taxon>Onchocercidae</taxon>
        <taxon>Onchocerca</taxon>
    </lineage>
</organism>
<proteinExistence type="predicted"/>
<reference evidence="1 2" key="1">
    <citation type="submission" date="2018-08" db="EMBL/GenBank/DDBJ databases">
        <authorList>
            <person name="Laetsch R D."/>
            <person name="Stevens L."/>
            <person name="Kumar S."/>
            <person name="Blaxter L. M."/>
        </authorList>
    </citation>
    <scope>NUCLEOTIDE SEQUENCE [LARGE SCALE GENOMIC DNA]</scope>
</reference>
<dbReference type="Proteomes" id="UP000271087">
    <property type="component" value="Unassembled WGS sequence"/>
</dbReference>
<name>A0A3P7MB06_ONCOC</name>
<dbReference type="AlphaFoldDB" id="A0A3P7MB06"/>
<feature type="non-terminal residue" evidence="1">
    <location>
        <position position="1"/>
    </location>
</feature>